<gene>
    <name evidence="2" type="ORF">PL8927_140150</name>
</gene>
<protein>
    <recommendedName>
        <fullName evidence="1">Double-GTPase 2 domain-containing protein</fullName>
    </recommendedName>
</protein>
<evidence type="ECO:0000313" key="2">
    <source>
        <dbReference type="EMBL" id="VXD11456.1"/>
    </source>
</evidence>
<feature type="domain" description="Double-GTPase 2" evidence="1">
    <location>
        <begin position="8"/>
        <end position="187"/>
    </location>
</feature>
<proteinExistence type="predicted"/>
<accession>A0A7Z9DUP9</accession>
<evidence type="ECO:0000313" key="3">
    <source>
        <dbReference type="Proteomes" id="UP000184550"/>
    </source>
</evidence>
<comment type="caution">
    <text evidence="2">The sequence shown here is derived from an EMBL/GenBank/DDBJ whole genome shotgun (WGS) entry which is preliminary data.</text>
</comment>
<evidence type="ECO:0000259" key="1">
    <source>
        <dbReference type="Pfam" id="PF19993"/>
    </source>
</evidence>
<dbReference type="AlphaFoldDB" id="A0A7Z9DUP9"/>
<dbReference type="SUPFAM" id="SSF52540">
    <property type="entry name" value="P-loop containing nucleoside triphosphate hydrolases"/>
    <property type="match status" value="1"/>
</dbReference>
<dbReference type="InterPro" id="IPR045528">
    <property type="entry name" value="DO-GTPase2"/>
</dbReference>
<dbReference type="OrthoDB" id="9255714at2"/>
<sequence length="326" mass="37109">MSNLKLKVAMLGPSSVGKTSLLAVMYKFFSETTAPTELRLSTDPESEGILEEHYQDLLKMIKDFGVTDQGMTATEEPRDFSFTLGRKDWLGKRASLELEFIDVPGEYFGPKASTKQKEFCLDVVANSGAVIITIDTLALMMGGGRFNEQLNQPKDITELIETAYQNISEPRLVIFAPVKCETFLQNGKDPAELGKALKKEYGELITRVLAPKVKNVAAVLTPVETIGCVVCGGWQDKNGYFEKWYLNKLHVDDPMQTRYADQPLRYLLLFLIKQYIDQQNGFWSKFNDFFQKYDDLKESLRRFASGCRRVTPFEILQGHDFFKINR</sequence>
<organism evidence="2 3">
    <name type="scientific">Planktothrix serta PCC 8927</name>
    <dbReference type="NCBI Taxonomy" id="671068"/>
    <lineage>
        <taxon>Bacteria</taxon>
        <taxon>Bacillati</taxon>
        <taxon>Cyanobacteriota</taxon>
        <taxon>Cyanophyceae</taxon>
        <taxon>Oscillatoriophycideae</taxon>
        <taxon>Oscillatoriales</taxon>
        <taxon>Microcoleaceae</taxon>
        <taxon>Planktothrix</taxon>
    </lineage>
</organism>
<dbReference type="Proteomes" id="UP000184550">
    <property type="component" value="Unassembled WGS sequence"/>
</dbReference>
<name>A0A7Z9DUP9_9CYAN</name>
<reference evidence="2" key="1">
    <citation type="submission" date="2019-10" db="EMBL/GenBank/DDBJ databases">
        <authorList>
            <consortium name="Genoscope - CEA"/>
            <person name="William W."/>
        </authorList>
    </citation>
    <scope>NUCLEOTIDE SEQUENCE [LARGE SCALE GENOMIC DNA]</scope>
    <source>
        <strain evidence="2">BBR_PRJEB10992</strain>
    </source>
</reference>
<dbReference type="RefSeq" id="WP_083617593.1">
    <property type="nucleotide sequence ID" value="NZ_LR734832.1"/>
</dbReference>
<keyword evidence="3" id="KW-1185">Reference proteome</keyword>
<dbReference type="InterPro" id="IPR027417">
    <property type="entry name" value="P-loop_NTPase"/>
</dbReference>
<dbReference type="EMBL" id="CZCU02000046">
    <property type="protein sequence ID" value="VXD11456.1"/>
    <property type="molecule type" value="Genomic_DNA"/>
</dbReference>
<dbReference type="Pfam" id="PF19993">
    <property type="entry name" value="DO-GTPase2"/>
    <property type="match status" value="1"/>
</dbReference>